<comment type="cofactor">
    <cofactor evidence="1">
        <name>FAD</name>
        <dbReference type="ChEBI" id="CHEBI:57692"/>
    </cofactor>
</comment>
<dbReference type="AlphaFoldDB" id="A0A561EUJ0"/>
<dbReference type="PANTHER" id="PTHR42973:SF39">
    <property type="entry name" value="FAD-BINDING PCMH-TYPE DOMAIN-CONTAINING PROTEIN"/>
    <property type="match status" value="1"/>
</dbReference>
<evidence type="ECO:0000256" key="3">
    <source>
        <dbReference type="ARBA" id="ARBA00022630"/>
    </source>
</evidence>
<protein>
    <submittedName>
        <fullName evidence="8">FAD binding domain-containing protein</fullName>
    </submittedName>
</protein>
<evidence type="ECO:0000256" key="6">
    <source>
        <dbReference type="SAM" id="MobiDB-lite"/>
    </source>
</evidence>
<gene>
    <name evidence="8" type="ORF">FB465_4400</name>
</gene>
<dbReference type="Pfam" id="PF01565">
    <property type="entry name" value="FAD_binding_4"/>
    <property type="match status" value="1"/>
</dbReference>
<evidence type="ECO:0000256" key="4">
    <source>
        <dbReference type="ARBA" id="ARBA00022827"/>
    </source>
</evidence>
<dbReference type="Gene3D" id="3.30.43.10">
    <property type="entry name" value="Uridine Diphospho-n-acetylenolpyruvylglucosamine Reductase, domain 2"/>
    <property type="match status" value="1"/>
</dbReference>
<evidence type="ECO:0000256" key="5">
    <source>
        <dbReference type="ARBA" id="ARBA00023002"/>
    </source>
</evidence>
<organism evidence="8 9">
    <name type="scientific">Kitasatospora atroaurantiaca</name>
    <dbReference type="NCBI Taxonomy" id="285545"/>
    <lineage>
        <taxon>Bacteria</taxon>
        <taxon>Bacillati</taxon>
        <taxon>Actinomycetota</taxon>
        <taxon>Actinomycetes</taxon>
        <taxon>Kitasatosporales</taxon>
        <taxon>Streptomycetaceae</taxon>
        <taxon>Kitasatospora</taxon>
    </lineage>
</organism>
<evidence type="ECO:0000256" key="2">
    <source>
        <dbReference type="ARBA" id="ARBA00005466"/>
    </source>
</evidence>
<proteinExistence type="inferred from homology"/>
<dbReference type="InterPro" id="IPR016167">
    <property type="entry name" value="FAD-bd_PCMH_sub1"/>
</dbReference>
<keyword evidence="4" id="KW-0274">FAD</keyword>
<evidence type="ECO:0000313" key="8">
    <source>
        <dbReference type="EMBL" id="TWE19284.1"/>
    </source>
</evidence>
<comment type="similarity">
    <text evidence="2">Belongs to the oxygen-dependent FAD-linked oxidoreductase family.</text>
</comment>
<reference evidence="8 9" key="1">
    <citation type="submission" date="2019-06" db="EMBL/GenBank/DDBJ databases">
        <title>Sequencing the genomes of 1000 actinobacteria strains.</title>
        <authorList>
            <person name="Klenk H.-P."/>
        </authorList>
    </citation>
    <scope>NUCLEOTIDE SEQUENCE [LARGE SCALE GENOMIC DNA]</scope>
    <source>
        <strain evidence="8 9">DSM 41649</strain>
    </source>
</reference>
<dbReference type="GO" id="GO:0071949">
    <property type="term" value="F:FAD binding"/>
    <property type="evidence" value="ECO:0007669"/>
    <property type="project" value="InterPro"/>
</dbReference>
<comment type="caution">
    <text evidence="8">The sequence shown here is derived from an EMBL/GenBank/DDBJ whole genome shotgun (WGS) entry which is preliminary data.</text>
</comment>
<dbReference type="PROSITE" id="PS51387">
    <property type="entry name" value="FAD_PCMH"/>
    <property type="match status" value="1"/>
</dbReference>
<keyword evidence="5" id="KW-0560">Oxidoreductase</keyword>
<keyword evidence="9" id="KW-1185">Reference proteome</keyword>
<accession>A0A561EUJ0</accession>
<feature type="region of interest" description="Disordered" evidence="6">
    <location>
        <begin position="247"/>
        <end position="270"/>
    </location>
</feature>
<dbReference type="InterPro" id="IPR006094">
    <property type="entry name" value="Oxid_FAD_bind_N"/>
</dbReference>
<evidence type="ECO:0000313" key="9">
    <source>
        <dbReference type="Proteomes" id="UP000318416"/>
    </source>
</evidence>
<dbReference type="InterPro" id="IPR016169">
    <property type="entry name" value="FAD-bd_PCMH_sub2"/>
</dbReference>
<dbReference type="Gene3D" id="3.30.465.10">
    <property type="match status" value="1"/>
</dbReference>
<feature type="domain" description="FAD-binding PCMH-type" evidence="7">
    <location>
        <begin position="43"/>
        <end position="213"/>
    </location>
</feature>
<dbReference type="GO" id="GO:0016491">
    <property type="term" value="F:oxidoreductase activity"/>
    <property type="evidence" value="ECO:0007669"/>
    <property type="project" value="UniProtKB-KW"/>
</dbReference>
<keyword evidence="3" id="KW-0285">Flavoprotein</keyword>
<evidence type="ECO:0000259" key="7">
    <source>
        <dbReference type="PROSITE" id="PS51387"/>
    </source>
</evidence>
<dbReference type="EMBL" id="VIVR01000001">
    <property type="protein sequence ID" value="TWE19284.1"/>
    <property type="molecule type" value="Genomic_DNA"/>
</dbReference>
<dbReference type="InterPro" id="IPR036318">
    <property type="entry name" value="FAD-bd_PCMH-like_sf"/>
</dbReference>
<dbReference type="InterPro" id="IPR050416">
    <property type="entry name" value="FAD-linked_Oxidoreductase"/>
</dbReference>
<dbReference type="InterPro" id="IPR016166">
    <property type="entry name" value="FAD-bd_PCMH"/>
</dbReference>
<sequence length="270" mass="28049">MSTLAPALDGALVEQLRVAVHGDLIQPGEPGYDEARRVYNAMHDRRPAAVVRAADAGDVIATVNFAREQGLLLAVRGGSHSVSGYGTCDDGVVLDLAGMRGIRVDPAARTARAEGGCTWADFNHATHAFGLAATGGVVSSTGLGGLTTGGGMGHLARRCGLACDNLVSADVVTADGAFVTCSEEHNTDLFWALRGGGGNFGVVTSFAFRDADFSTALSPTRTTRAECEANIDWVRRFEAALRPHSMEGGVRQLHGPGRPGPGPDQLPAEL</sequence>
<name>A0A561EUJ0_9ACTN</name>
<evidence type="ECO:0000256" key="1">
    <source>
        <dbReference type="ARBA" id="ARBA00001974"/>
    </source>
</evidence>
<dbReference type="SUPFAM" id="SSF56176">
    <property type="entry name" value="FAD-binding/transporter-associated domain-like"/>
    <property type="match status" value="1"/>
</dbReference>
<dbReference type="PANTHER" id="PTHR42973">
    <property type="entry name" value="BINDING OXIDOREDUCTASE, PUTATIVE (AFU_ORTHOLOGUE AFUA_1G17690)-RELATED"/>
    <property type="match status" value="1"/>
</dbReference>
<dbReference type="Proteomes" id="UP000318416">
    <property type="component" value="Unassembled WGS sequence"/>
</dbReference>